<evidence type="ECO:0000256" key="1">
    <source>
        <dbReference type="ARBA" id="ARBA00023186"/>
    </source>
</evidence>
<dbReference type="Gene3D" id="2.60.260.20">
    <property type="entry name" value="Urease metallochaperone UreE, N-terminal domain"/>
    <property type="match status" value="2"/>
</dbReference>
<comment type="caution">
    <text evidence="3">The sequence shown here is derived from an EMBL/GenBank/DDBJ whole genome shotgun (WGS) entry which is preliminary data.</text>
</comment>
<name>A0ABQ6CSW1_9HYPH</name>
<dbReference type="SUPFAM" id="SSF46565">
    <property type="entry name" value="Chaperone J-domain"/>
    <property type="match status" value="1"/>
</dbReference>
<dbReference type="Proteomes" id="UP001156882">
    <property type="component" value="Unassembled WGS sequence"/>
</dbReference>
<evidence type="ECO:0000259" key="2">
    <source>
        <dbReference type="PROSITE" id="PS50076"/>
    </source>
</evidence>
<dbReference type="InterPro" id="IPR036869">
    <property type="entry name" value="J_dom_sf"/>
</dbReference>
<gene>
    <name evidence="3" type="primary">dnaJ_2</name>
    <name evidence="3" type="ORF">GCM10007874_64840</name>
</gene>
<feature type="domain" description="J" evidence="2">
    <location>
        <begin position="3"/>
        <end position="67"/>
    </location>
</feature>
<dbReference type="RefSeq" id="WP_284316397.1">
    <property type="nucleotide sequence ID" value="NZ_BSPC01000075.1"/>
</dbReference>
<dbReference type="Pfam" id="PF00226">
    <property type="entry name" value="DnaJ"/>
    <property type="match status" value="1"/>
</dbReference>
<dbReference type="InterPro" id="IPR001623">
    <property type="entry name" value="DnaJ_domain"/>
</dbReference>
<dbReference type="InterPro" id="IPR008971">
    <property type="entry name" value="HSP40/DnaJ_pept-bd"/>
</dbReference>
<dbReference type="Pfam" id="PF01556">
    <property type="entry name" value="DnaJ_C"/>
    <property type="match status" value="1"/>
</dbReference>
<dbReference type="PANTHER" id="PTHR43096">
    <property type="entry name" value="DNAJ HOMOLOG 1, MITOCHONDRIAL-RELATED"/>
    <property type="match status" value="1"/>
</dbReference>
<proteinExistence type="predicted"/>
<evidence type="ECO:0000313" key="3">
    <source>
        <dbReference type="EMBL" id="GLS23463.1"/>
    </source>
</evidence>
<dbReference type="PRINTS" id="PR00625">
    <property type="entry name" value="JDOMAIN"/>
</dbReference>
<reference evidence="4" key="1">
    <citation type="journal article" date="2019" name="Int. J. Syst. Evol. Microbiol.">
        <title>The Global Catalogue of Microorganisms (GCM) 10K type strain sequencing project: providing services to taxonomists for standard genome sequencing and annotation.</title>
        <authorList>
            <consortium name="The Broad Institute Genomics Platform"/>
            <consortium name="The Broad Institute Genome Sequencing Center for Infectious Disease"/>
            <person name="Wu L."/>
            <person name="Ma J."/>
        </authorList>
    </citation>
    <scope>NUCLEOTIDE SEQUENCE [LARGE SCALE GENOMIC DNA]</scope>
    <source>
        <strain evidence="4">NBRC 101365</strain>
    </source>
</reference>
<dbReference type="Gene3D" id="1.10.287.110">
    <property type="entry name" value="DnaJ domain"/>
    <property type="match status" value="1"/>
</dbReference>
<protein>
    <submittedName>
        <fullName evidence="3">Molecular chaperone DnaJ</fullName>
    </submittedName>
</protein>
<dbReference type="PANTHER" id="PTHR43096:SF52">
    <property type="entry name" value="DNAJ HOMOLOG 1, MITOCHONDRIAL-RELATED"/>
    <property type="match status" value="1"/>
</dbReference>
<evidence type="ECO:0000313" key="4">
    <source>
        <dbReference type="Proteomes" id="UP001156882"/>
    </source>
</evidence>
<dbReference type="SUPFAM" id="SSF49493">
    <property type="entry name" value="HSP40/DnaJ peptide-binding domain"/>
    <property type="match status" value="2"/>
</dbReference>
<dbReference type="PROSITE" id="PS50076">
    <property type="entry name" value="DNAJ_2"/>
    <property type="match status" value="1"/>
</dbReference>
<keyword evidence="4" id="KW-1185">Reference proteome</keyword>
<dbReference type="CDD" id="cd10747">
    <property type="entry name" value="DnaJ_C"/>
    <property type="match status" value="1"/>
</dbReference>
<dbReference type="CDD" id="cd06257">
    <property type="entry name" value="DnaJ"/>
    <property type="match status" value="1"/>
</dbReference>
<sequence length="310" mass="32668">MRDPYSVLGVSKTASLAEIKKAFRKLAKQYHPDQNKDAKAAAKFAEINSAYEIVGDETKRAQFDRGEIDAEGKPRFQGFESAGGPGGGFSRDGGNFEFNFGTGGRSGGFGGGAGFDDILSEMFGGRAQRGGAGPRGAPPRGEDIQVTGQIPFTIWALGGKARVELGPGRAVDASIPAGIAPGKTIRLRGQGEPSPFGGESGDALITVAVAPHDIFRAEGKNVRVDVNVTIYEAALGAKVRVPTLDGSVDLTLPKGTTGLRSFRLKGKGVQERDGAGDLIVQPRIIMPDRLDEELEAALIKLRDKGYDIGR</sequence>
<keyword evidence="1" id="KW-0143">Chaperone</keyword>
<dbReference type="InterPro" id="IPR002939">
    <property type="entry name" value="DnaJ_C"/>
</dbReference>
<accession>A0ABQ6CSW1</accession>
<dbReference type="SMART" id="SM00271">
    <property type="entry name" value="DnaJ"/>
    <property type="match status" value="1"/>
</dbReference>
<organism evidence="3 4">
    <name type="scientific">Labrys miyagiensis</name>
    <dbReference type="NCBI Taxonomy" id="346912"/>
    <lineage>
        <taxon>Bacteria</taxon>
        <taxon>Pseudomonadati</taxon>
        <taxon>Pseudomonadota</taxon>
        <taxon>Alphaproteobacteria</taxon>
        <taxon>Hyphomicrobiales</taxon>
        <taxon>Xanthobacteraceae</taxon>
        <taxon>Labrys</taxon>
    </lineage>
</organism>
<dbReference type="EMBL" id="BSPC01000075">
    <property type="protein sequence ID" value="GLS23463.1"/>
    <property type="molecule type" value="Genomic_DNA"/>
</dbReference>